<feature type="compositionally biased region" description="Polar residues" evidence="1">
    <location>
        <begin position="1"/>
        <end position="14"/>
    </location>
</feature>
<feature type="region of interest" description="Disordered" evidence="1">
    <location>
        <begin position="635"/>
        <end position="698"/>
    </location>
</feature>
<dbReference type="SUPFAM" id="SSF101908">
    <property type="entry name" value="Putative isomerase YbhE"/>
    <property type="match status" value="1"/>
</dbReference>
<feature type="compositionally biased region" description="Low complexity" evidence="1">
    <location>
        <begin position="1210"/>
        <end position="1223"/>
    </location>
</feature>
<sequence length="1257" mass="136559">MTENALHTKPQTASLAEKENMDRQPWERGAVKSRPLLMGAARSAVLQQDTKSPVDCPFPFPQLPHWVMLPSADVALHSKALGMPLPYYSASRRLQDSPFSSSGAGRPVYTPTYTPLHLDEASDGGECCPVGRQFSFLSAYGQLGEGIRSFIASFASLYKLTIRPSSSFVSSETARGAWRLVELLFSWFFSLLCQGIRLPVSCGRRRRCNSSEAAHRSLLAVAATPDFRTHGRDTALLIAEGAYSDRSRAIDAGGDVLLVALSKRQCLLSSKLESTVVDEEGDEYSASVDESMVLLGHADTSVLLRNSGKATSLAAVLGTSAQNSHGDDFKASDTDLADSAADRATCYEDVYHGSALPKQILDKSRQLTAVAVLSSGSRGPYIFLGYSDSRLEYLSTYKPEGFHHRADIESDHSSLWRSTDGVDNGMKYWRIQSVDQLDSCVKVLQVSPRATRVCALTETSVYVFDPLSSPYCVPSSCKVPRLLALGGEALLGHVPVACCWTGEFQLIVLSSAGRLTVVQRDPRKSVAEWFAVCRARLDVRTREQLRQEMRRDSMAAEGSKGVKGTASLVRACAPVATLAFHASRQLVYVSVRGSPCPLIFDWSMGSQFCRVSPGNMIGCFLRWTGEHALIETPVTEMSLPSRGPVQMKQRPQPAETQKKERHRHDEAAAQDGRGSRGIESSTHTTEKEGTPQSKTPSMFRPKLRNILTFALGKDDASRRSYVAVIHEGCDSVVVYDDSTPRIRRRHPGDLRQHRSPLLYWLRPPFPGCYPSAVAFCSLPKAFQTGCTLDASTLLAVQWSTPCSSVSRPGTTAMMPVVTCLHKLPQAQSSLQPSGSRAAARQGPSRGSLLYSLSSSPALASPRVASAEQETLSSWQEASLLGASSYGSAHVRTRDSPRRKPRTDMYSGASMLPPPSFVGNLADDANAHKKGEDWGRTKEFGTVSPFLGSSIDKLGLQSENYWKQQEPSQPSKLESTLRMSALNGWGGLHDKDQFWSSGRAPERTRGDAGQSGSDWLARWQLKQTQLARSWQLSPSMPQDSEIPPASTSSFSRWAFSQRFPALRVSPYGSYGVCNRPAPVRAAFPDLGGAFLQSENVDGANVRESPLRGSATTHLYKSGYGCGVGGYSDLPGDRLTFNAGRVHNTRGGSTGWHGESGAVRPQSLLTAENHLASSALGQSRATSPFRSANRLMPSMNSSTAFLGWGSHQEATLTSPQLASSPLPSSSDREYSEYTTASGGIRRRPAGGVFGLETSGVARW</sequence>
<accession>A0A0F7U7K4</accession>
<gene>
    <name evidence="2" type="ORF">BN1204_016710</name>
</gene>
<protein>
    <submittedName>
        <fullName evidence="2">Uncharacterized protein</fullName>
    </submittedName>
</protein>
<dbReference type="EMBL" id="LN714480">
    <property type="protein sequence ID" value="CEL65839.1"/>
    <property type="molecule type" value="Genomic_DNA"/>
</dbReference>
<feature type="region of interest" description="Disordered" evidence="1">
    <location>
        <begin position="885"/>
        <end position="914"/>
    </location>
</feature>
<organism evidence="2">
    <name type="scientific">Neospora caninum (strain Liverpool)</name>
    <dbReference type="NCBI Taxonomy" id="572307"/>
    <lineage>
        <taxon>Eukaryota</taxon>
        <taxon>Sar</taxon>
        <taxon>Alveolata</taxon>
        <taxon>Apicomplexa</taxon>
        <taxon>Conoidasida</taxon>
        <taxon>Coccidia</taxon>
        <taxon>Eucoccidiorida</taxon>
        <taxon>Eimeriorina</taxon>
        <taxon>Sarcocystidae</taxon>
        <taxon>Neospora</taxon>
    </lineage>
</organism>
<evidence type="ECO:0000313" key="2">
    <source>
        <dbReference type="EMBL" id="CEL65839.1"/>
    </source>
</evidence>
<name>A0A0F7U7K4_NEOCL</name>
<reference evidence="2" key="1">
    <citation type="journal article" date="2015" name="PLoS ONE">
        <title>Comprehensive Evaluation of Toxoplasma gondii VEG and Neospora caninum LIV Genomes with Tachyzoite Stage Transcriptome and Proteome Defines Novel Transcript Features.</title>
        <authorList>
            <person name="Ramaprasad A."/>
            <person name="Mourier T."/>
            <person name="Naeem R."/>
            <person name="Malas T.B."/>
            <person name="Moussa E."/>
            <person name="Panigrahi A."/>
            <person name="Vermont S.J."/>
            <person name="Otto T.D."/>
            <person name="Wastling J."/>
            <person name="Pain A."/>
        </authorList>
    </citation>
    <scope>NUCLEOTIDE SEQUENCE</scope>
    <source>
        <strain evidence="2">Liverpool</strain>
    </source>
</reference>
<dbReference type="AlphaFoldDB" id="A0A0F7U7K4"/>
<evidence type="ECO:0000256" key="1">
    <source>
        <dbReference type="SAM" id="MobiDB-lite"/>
    </source>
</evidence>
<feature type="region of interest" description="Disordered" evidence="1">
    <location>
        <begin position="1210"/>
        <end position="1240"/>
    </location>
</feature>
<feature type="region of interest" description="Disordered" evidence="1">
    <location>
        <begin position="1"/>
        <end position="24"/>
    </location>
</feature>
<proteinExistence type="predicted"/>